<proteinExistence type="predicted"/>
<organism evidence="2 3">
    <name type="scientific">Anisodus tanguticus</name>
    <dbReference type="NCBI Taxonomy" id="243964"/>
    <lineage>
        <taxon>Eukaryota</taxon>
        <taxon>Viridiplantae</taxon>
        <taxon>Streptophyta</taxon>
        <taxon>Embryophyta</taxon>
        <taxon>Tracheophyta</taxon>
        <taxon>Spermatophyta</taxon>
        <taxon>Magnoliopsida</taxon>
        <taxon>eudicotyledons</taxon>
        <taxon>Gunneridae</taxon>
        <taxon>Pentapetalae</taxon>
        <taxon>asterids</taxon>
        <taxon>lamiids</taxon>
        <taxon>Solanales</taxon>
        <taxon>Solanaceae</taxon>
        <taxon>Solanoideae</taxon>
        <taxon>Hyoscyameae</taxon>
        <taxon>Anisodus</taxon>
    </lineage>
</organism>
<comment type="caution">
    <text evidence="2">The sequence shown here is derived from an EMBL/GenBank/DDBJ whole genome shotgun (WGS) entry which is preliminary data.</text>
</comment>
<name>A0AAE1R1H0_9SOLA</name>
<feature type="compositionally biased region" description="Polar residues" evidence="1">
    <location>
        <begin position="176"/>
        <end position="195"/>
    </location>
</feature>
<dbReference type="Proteomes" id="UP001291623">
    <property type="component" value="Unassembled WGS sequence"/>
</dbReference>
<dbReference type="AlphaFoldDB" id="A0AAE1R1H0"/>
<feature type="region of interest" description="Disordered" evidence="1">
    <location>
        <begin position="176"/>
        <end position="198"/>
    </location>
</feature>
<evidence type="ECO:0000256" key="1">
    <source>
        <dbReference type="SAM" id="MobiDB-lite"/>
    </source>
</evidence>
<dbReference type="EMBL" id="JAVYJV010000020">
    <property type="protein sequence ID" value="KAK4343889.1"/>
    <property type="molecule type" value="Genomic_DNA"/>
</dbReference>
<sequence length="333" mass="38129">MTSKEVIAPHSLAESSGLLSLNESTPPPASSAILNFDYFLLSSPKIPDSPSLSESLAKSHRFEGRKALGNPHVMAHIISIDEESMKGEPELRHKLGKLADDQHQRRKQWVESEITSRIGDFKSTQVPFYIIEERSSQSRDPKIINLLDRDALSRPHILHNCGTDLATTMTPSPNNFSLSCVSPSRSQKPQTGTRNQQRRNLLRYSSTKEKKKWVLKPGSSDYQIQETTLRDLFSFGKIQERNNQPIDIGRPNGFFQCIISGSNGIHRYRKKPYKKEDLIEYRGVKEFRPNYQTKVDLFFSFLKRNTEGRWRGTGSLHIPPKELVKLDLRLKER</sequence>
<keyword evidence="3" id="KW-1185">Reference proteome</keyword>
<accession>A0AAE1R1H0</accession>
<evidence type="ECO:0000313" key="2">
    <source>
        <dbReference type="EMBL" id="KAK4343889.1"/>
    </source>
</evidence>
<gene>
    <name evidence="2" type="ORF">RND71_036983</name>
</gene>
<reference evidence="2" key="1">
    <citation type="submission" date="2023-12" db="EMBL/GenBank/DDBJ databases">
        <title>Genome assembly of Anisodus tanguticus.</title>
        <authorList>
            <person name="Wang Y.-J."/>
        </authorList>
    </citation>
    <scope>NUCLEOTIDE SEQUENCE</scope>
    <source>
        <strain evidence="2">KB-2021</strain>
        <tissue evidence="2">Leaf</tissue>
    </source>
</reference>
<evidence type="ECO:0000313" key="3">
    <source>
        <dbReference type="Proteomes" id="UP001291623"/>
    </source>
</evidence>
<protein>
    <submittedName>
        <fullName evidence="2">Uncharacterized protein</fullName>
    </submittedName>
</protein>